<keyword evidence="3" id="KW-1185">Reference proteome</keyword>
<reference evidence="2" key="1">
    <citation type="submission" date="2014-09" db="EMBL/GenBank/DDBJ databases">
        <title>Genome sequence of the luminous mushroom Mycena chlorophos for searching fungal bioluminescence genes.</title>
        <authorList>
            <person name="Tanaka Y."/>
            <person name="Kasuga D."/>
            <person name="Oba Y."/>
            <person name="Hase S."/>
            <person name="Sato K."/>
            <person name="Oba Y."/>
            <person name="Sakakibara Y."/>
        </authorList>
    </citation>
    <scope>NUCLEOTIDE SEQUENCE</scope>
</reference>
<organism evidence="2 3">
    <name type="scientific">Mycena chlorophos</name>
    <name type="common">Agaric fungus</name>
    <name type="synonym">Agaricus chlorophos</name>
    <dbReference type="NCBI Taxonomy" id="658473"/>
    <lineage>
        <taxon>Eukaryota</taxon>
        <taxon>Fungi</taxon>
        <taxon>Dikarya</taxon>
        <taxon>Basidiomycota</taxon>
        <taxon>Agaricomycotina</taxon>
        <taxon>Agaricomycetes</taxon>
        <taxon>Agaricomycetidae</taxon>
        <taxon>Agaricales</taxon>
        <taxon>Marasmiineae</taxon>
        <taxon>Mycenaceae</taxon>
        <taxon>Mycena</taxon>
    </lineage>
</organism>
<name>A0ABQ0L956_MYCCL</name>
<accession>A0ABQ0L956</accession>
<evidence type="ECO:0000313" key="3">
    <source>
        <dbReference type="Proteomes" id="UP000815677"/>
    </source>
</evidence>
<gene>
    <name evidence="2" type="ORF">MCHLO_04962</name>
</gene>
<evidence type="ECO:0008006" key="4">
    <source>
        <dbReference type="Google" id="ProtNLM"/>
    </source>
</evidence>
<sequence>MVLSDEARRHGAPQTPSRRHGPAFSKAFVSSMGERTRQRATRLAYLSKRRDANNIPASPTRSLASKSEPVSSSSSSANPSALAPTNTRVLRSAKSNPGADPGPGFIRPSRSVLKERMETPDYFYNKRDILRREVALGGPFHCIWCWTADETLYRCATHFCRPRMYACRECHLLDHESSPGCGYVERWNGTVWEKMLVSSIGYVFQMGHLDGSACPNPSDIQISCGSDAQDRGFDLHYRDCLCTMTPIALN</sequence>
<proteinExistence type="predicted"/>
<dbReference type="Proteomes" id="UP000815677">
    <property type="component" value="Unassembled WGS sequence"/>
</dbReference>
<protein>
    <recommendedName>
        <fullName evidence="4">IBR domain-containing protein</fullName>
    </recommendedName>
</protein>
<feature type="region of interest" description="Disordered" evidence="1">
    <location>
        <begin position="1"/>
        <end position="111"/>
    </location>
</feature>
<evidence type="ECO:0000256" key="1">
    <source>
        <dbReference type="SAM" id="MobiDB-lite"/>
    </source>
</evidence>
<feature type="compositionally biased region" description="Low complexity" evidence="1">
    <location>
        <begin position="62"/>
        <end position="84"/>
    </location>
</feature>
<evidence type="ECO:0000313" key="2">
    <source>
        <dbReference type="EMBL" id="GAT47502.1"/>
    </source>
</evidence>
<feature type="compositionally biased region" description="Polar residues" evidence="1">
    <location>
        <begin position="85"/>
        <end position="95"/>
    </location>
</feature>
<dbReference type="EMBL" id="DF843626">
    <property type="protein sequence ID" value="GAT47502.1"/>
    <property type="molecule type" value="Genomic_DNA"/>
</dbReference>